<name>A0ABC9TSK0_CLOSY</name>
<dbReference type="InterPro" id="IPR019657">
    <property type="entry name" value="ComFB"/>
</dbReference>
<dbReference type="Proteomes" id="UP000016491">
    <property type="component" value="Unassembled WGS sequence"/>
</dbReference>
<evidence type="ECO:0000313" key="2">
    <source>
        <dbReference type="Proteomes" id="UP000016491"/>
    </source>
</evidence>
<sequence length="200" mass="22142">MRRHDMPKKTNKTNHVLNLLVNGNQVKSDASPSEVLQSAPQPITGSQMTVPQASASPAAIRIVESDQGINHPIADAIKVSLEQEVALMGIQPKSPAPPQEEESSEKIVPDKELDYQFVNVMEITVKENLLDYMERFGLCTCLRCQADVMALALTRLPAKYIVVPQNAVSPLLNFFSGKYKVSIMTELTKACFQILDNPRH</sequence>
<comment type="caution">
    <text evidence="1">The sequence shown here is derived from an EMBL/GenBank/DDBJ whole genome shotgun (WGS) entry which is preliminary data.</text>
</comment>
<evidence type="ECO:0008006" key="3">
    <source>
        <dbReference type="Google" id="ProtNLM"/>
    </source>
</evidence>
<dbReference type="EMBL" id="AWSU01000342">
    <property type="protein sequence ID" value="ERI74157.1"/>
    <property type="molecule type" value="Genomic_DNA"/>
</dbReference>
<reference evidence="1 2" key="1">
    <citation type="submission" date="2013-07" db="EMBL/GenBank/DDBJ databases">
        <authorList>
            <person name="Weinstock G."/>
            <person name="Sodergren E."/>
            <person name="Wylie T."/>
            <person name="Fulton L."/>
            <person name="Fulton R."/>
            <person name="Fronick C."/>
            <person name="O'Laughlin M."/>
            <person name="Godfrey J."/>
            <person name="Miner T."/>
            <person name="Herter B."/>
            <person name="Appelbaum E."/>
            <person name="Cordes M."/>
            <person name="Lek S."/>
            <person name="Wollam A."/>
            <person name="Pepin K.H."/>
            <person name="Palsikar V.B."/>
            <person name="Mitreva M."/>
            <person name="Wilson R.K."/>
        </authorList>
    </citation>
    <scope>NUCLEOTIDE SEQUENCE [LARGE SCALE GENOMIC DNA]</scope>
    <source>
        <strain evidence="1 2">ATCC 14940</strain>
    </source>
</reference>
<dbReference type="Pfam" id="PF10719">
    <property type="entry name" value="ComFB"/>
    <property type="match status" value="1"/>
</dbReference>
<accession>A0ABC9TSK0</accession>
<organism evidence="1 2">
    <name type="scientific">[Clostridium] symbiosum ATCC 14940</name>
    <dbReference type="NCBI Taxonomy" id="411472"/>
    <lineage>
        <taxon>Bacteria</taxon>
        <taxon>Bacillati</taxon>
        <taxon>Bacillota</taxon>
        <taxon>Clostridia</taxon>
        <taxon>Lachnospirales</taxon>
        <taxon>Lachnospiraceae</taxon>
        <taxon>Otoolea</taxon>
    </lineage>
</organism>
<protein>
    <recommendedName>
        <fullName evidence="3">Late competence development protein ComFB</fullName>
    </recommendedName>
</protein>
<dbReference type="AlphaFoldDB" id="A0ABC9TSK0"/>
<proteinExistence type="predicted"/>
<evidence type="ECO:0000313" key="1">
    <source>
        <dbReference type="EMBL" id="ERI74157.1"/>
    </source>
</evidence>
<gene>
    <name evidence="1" type="ORF">CLOSYM_04277</name>
</gene>